<keyword evidence="3" id="KW-0804">Transcription</keyword>
<dbReference type="InterPro" id="IPR003313">
    <property type="entry name" value="AraC-bd"/>
</dbReference>
<dbReference type="Gene3D" id="1.10.10.60">
    <property type="entry name" value="Homeodomain-like"/>
    <property type="match status" value="1"/>
</dbReference>
<dbReference type="PANTHER" id="PTHR11019:SF159">
    <property type="entry name" value="TRANSCRIPTIONAL REGULATOR-RELATED"/>
    <property type="match status" value="1"/>
</dbReference>
<dbReference type="EMBL" id="CABPRV010000001">
    <property type="protein sequence ID" value="VVD60419.1"/>
    <property type="molecule type" value="Genomic_DNA"/>
</dbReference>
<dbReference type="CDD" id="cd06124">
    <property type="entry name" value="cupin_NimR-like_N"/>
    <property type="match status" value="1"/>
</dbReference>
<reference evidence="5 6" key="1">
    <citation type="submission" date="2019-08" db="EMBL/GenBank/DDBJ databases">
        <authorList>
            <person name="Peeters C."/>
        </authorList>
    </citation>
    <scope>NUCLEOTIDE SEQUENCE [LARGE SCALE GENOMIC DNA]</scope>
    <source>
        <strain evidence="5 6">LMG 20602</strain>
    </source>
</reference>
<dbReference type="Gene3D" id="2.60.120.10">
    <property type="entry name" value="Jelly Rolls"/>
    <property type="match status" value="1"/>
</dbReference>
<sequence>MHDEASDRTRREFRWYGVGVEFLVRRVHNHRRKMDSFIDALHAGDASFPVAIVATNPPSRTVYPEHSHRHGQLIHAIAGVMIVRTTAGNWVVPTGRAVWVPGATSHSIEMADDVEMRTVFVDPDVRHSLPATCSVITVRPLLRELILEACELAQGNASPDDSTRDGRVLGLILDEIERAPPLSLHVPLPRHRAVAALCIELLQDPSQPAVLADWARRAHMNERTLARVLKRETGMTHATWCRHARVLLSLPRLAAGASILTLALEHGYDSPSAFSTMFRKILGVPPSEYFSSRRT</sequence>
<dbReference type="InterPro" id="IPR009057">
    <property type="entry name" value="Homeodomain-like_sf"/>
</dbReference>
<keyword evidence="6" id="KW-1185">Reference proteome</keyword>
<keyword evidence="1" id="KW-0805">Transcription regulation</keyword>
<protein>
    <submittedName>
        <fullName evidence="5">AraC family transcriptional regulator</fullName>
    </submittedName>
</protein>
<evidence type="ECO:0000256" key="2">
    <source>
        <dbReference type="ARBA" id="ARBA00023125"/>
    </source>
</evidence>
<dbReference type="SUPFAM" id="SSF46689">
    <property type="entry name" value="Homeodomain-like"/>
    <property type="match status" value="1"/>
</dbReference>
<dbReference type="InterPro" id="IPR014710">
    <property type="entry name" value="RmlC-like_jellyroll"/>
</dbReference>
<dbReference type="InterPro" id="IPR018062">
    <property type="entry name" value="HTH_AraC-typ_CS"/>
</dbReference>
<dbReference type="InterPro" id="IPR011051">
    <property type="entry name" value="RmlC_Cupin_sf"/>
</dbReference>
<proteinExistence type="predicted"/>
<dbReference type="Pfam" id="PF12833">
    <property type="entry name" value="HTH_18"/>
    <property type="match status" value="1"/>
</dbReference>
<gene>
    <name evidence="5" type="ORF">PCA20602_00075</name>
</gene>
<accession>A0ABY6VL35</accession>
<comment type="caution">
    <text evidence="5">The sequence shown here is derived from an EMBL/GenBank/DDBJ whole genome shotgun (WGS) entry which is preliminary data.</text>
</comment>
<dbReference type="PROSITE" id="PS00041">
    <property type="entry name" value="HTH_ARAC_FAMILY_1"/>
    <property type="match status" value="1"/>
</dbReference>
<keyword evidence="2" id="KW-0238">DNA-binding</keyword>
<evidence type="ECO:0000256" key="1">
    <source>
        <dbReference type="ARBA" id="ARBA00023015"/>
    </source>
</evidence>
<dbReference type="PROSITE" id="PS01124">
    <property type="entry name" value="HTH_ARAC_FAMILY_2"/>
    <property type="match status" value="1"/>
</dbReference>
<evidence type="ECO:0000256" key="3">
    <source>
        <dbReference type="ARBA" id="ARBA00023163"/>
    </source>
</evidence>
<organism evidence="5 6">
    <name type="scientific">Pandoraea capi</name>
    <dbReference type="NCBI Taxonomy" id="2508286"/>
    <lineage>
        <taxon>Bacteria</taxon>
        <taxon>Pseudomonadati</taxon>
        <taxon>Pseudomonadota</taxon>
        <taxon>Betaproteobacteria</taxon>
        <taxon>Burkholderiales</taxon>
        <taxon>Burkholderiaceae</taxon>
        <taxon>Pandoraea</taxon>
    </lineage>
</organism>
<feature type="domain" description="HTH araC/xylS-type" evidence="4">
    <location>
        <begin position="195"/>
        <end position="292"/>
    </location>
</feature>
<evidence type="ECO:0000313" key="6">
    <source>
        <dbReference type="Proteomes" id="UP000366065"/>
    </source>
</evidence>
<dbReference type="Pfam" id="PF02311">
    <property type="entry name" value="AraC_binding"/>
    <property type="match status" value="1"/>
</dbReference>
<dbReference type="InterPro" id="IPR018060">
    <property type="entry name" value="HTH_AraC"/>
</dbReference>
<evidence type="ECO:0000259" key="4">
    <source>
        <dbReference type="PROSITE" id="PS01124"/>
    </source>
</evidence>
<dbReference type="Proteomes" id="UP000366065">
    <property type="component" value="Unassembled WGS sequence"/>
</dbReference>
<dbReference type="PANTHER" id="PTHR11019">
    <property type="entry name" value="HTH-TYPE TRANSCRIPTIONAL REGULATOR NIMR"/>
    <property type="match status" value="1"/>
</dbReference>
<dbReference type="SUPFAM" id="SSF51182">
    <property type="entry name" value="RmlC-like cupins"/>
    <property type="match status" value="1"/>
</dbReference>
<name>A0ABY6VL35_9BURK</name>
<dbReference type="SMART" id="SM00342">
    <property type="entry name" value="HTH_ARAC"/>
    <property type="match status" value="1"/>
</dbReference>
<evidence type="ECO:0000313" key="5">
    <source>
        <dbReference type="EMBL" id="VVD60419.1"/>
    </source>
</evidence>